<evidence type="ECO:0000313" key="1">
    <source>
        <dbReference type="EMBL" id="AEH50419.1"/>
    </source>
</evidence>
<accession>F7YVB6</accession>
<dbReference type="Proteomes" id="UP000006804">
    <property type="component" value="Chromosome"/>
</dbReference>
<evidence type="ECO:0000313" key="2">
    <source>
        <dbReference type="Proteomes" id="UP000006804"/>
    </source>
</evidence>
<protein>
    <submittedName>
        <fullName evidence="1">Uncharacterized protein</fullName>
    </submittedName>
</protein>
<dbReference type="PATRIC" id="fig|688269.3.peg.334"/>
<dbReference type="InterPro" id="IPR011990">
    <property type="entry name" value="TPR-like_helical_dom_sf"/>
</dbReference>
<dbReference type="KEGG" id="tta:Theth_0324"/>
<dbReference type="RefSeq" id="WP_013931642.1">
    <property type="nucleotide sequence ID" value="NC_015707.1"/>
</dbReference>
<dbReference type="OrthoDB" id="49455at2"/>
<dbReference type="HOGENOM" id="CLU_509827_0_0_0"/>
<keyword evidence="2" id="KW-1185">Reference proteome</keyword>
<dbReference type="EMBL" id="CP002351">
    <property type="protein sequence ID" value="AEH50419.1"/>
    <property type="molecule type" value="Genomic_DNA"/>
</dbReference>
<dbReference type="SUPFAM" id="SSF48452">
    <property type="entry name" value="TPR-like"/>
    <property type="match status" value="1"/>
</dbReference>
<dbReference type="STRING" id="688269.Theth_0324"/>
<dbReference type="eggNOG" id="ENOG503360Z">
    <property type="taxonomic scope" value="Bacteria"/>
</dbReference>
<dbReference type="AlphaFoldDB" id="F7YVB6"/>
<gene>
    <name evidence="1" type="ORF">Theth_0324</name>
</gene>
<name>F7YVB6_9THEM</name>
<sequence precursor="true">MRKFFVFLTVLLFVTAFGIITEEQAREYFSKALMAWYEGDVKRAKELMETATSGLIYVTDIPDFWYFMAKIDIDMRAIQKAQEDLKTILVISPGKDEVLSLLKEIDILQREFTFTKPVVLEKLLSASGFSHGIEYFYSPTAAVLYGDTVIIADQANQRIVLFKYGAYTVIKTTVEPVSLEISPNGEIFAAGRKAVVKIDLTTRDEKVIHDGFSNALLAGFDRVGRLWGSDVNRLFFIEDDQVTFLNLPGFFVIQDVEISHNGIWILDLLSDKLILFDFSGKKLEERPALGGRCFEVAISGDPIVLTKNNELVLVGKNQLQTVSKLGDGVVLFDYRYPFLITFDWHRHVVDVYPMKGEEPIFVRVDSLSFLEETIRLNFRVENIFGDAIPFLVGLLQVREGGGAVYYEFKIACTQIEWLNPQKDFLSSALPYLRRGKAYGVLFEKSPADLSRADLITLKGKNVRIFLMEKANDLILLTGGAGEVRQRKPICLPYYTATFRRTRPIPSDITPVTVSVKIGNEIYSDTVYYTRGMIQ</sequence>
<proteinExistence type="predicted"/>
<dbReference type="SUPFAM" id="SSF63829">
    <property type="entry name" value="Calcium-dependent phosphotriesterase"/>
    <property type="match status" value="1"/>
</dbReference>
<organism evidence="1 2">
    <name type="scientific">Pseudothermotoga thermarum DSM 5069</name>
    <dbReference type="NCBI Taxonomy" id="688269"/>
    <lineage>
        <taxon>Bacteria</taxon>
        <taxon>Thermotogati</taxon>
        <taxon>Thermotogota</taxon>
        <taxon>Thermotogae</taxon>
        <taxon>Thermotogales</taxon>
        <taxon>Thermotogaceae</taxon>
        <taxon>Pseudothermotoga</taxon>
    </lineage>
</organism>
<reference evidence="1 2" key="1">
    <citation type="submission" date="2010-11" db="EMBL/GenBank/DDBJ databases">
        <title>The complete genome of Thermotoga thermarum DSM 5069.</title>
        <authorList>
            <consortium name="US DOE Joint Genome Institute (JGI-PGF)"/>
            <person name="Lucas S."/>
            <person name="Copeland A."/>
            <person name="Lapidus A."/>
            <person name="Bruce D."/>
            <person name="Goodwin L."/>
            <person name="Pitluck S."/>
            <person name="Kyrpides N."/>
            <person name="Mavromatis K."/>
            <person name="Ivanova N."/>
            <person name="Zeytun A."/>
            <person name="Brettin T."/>
            <person name="Detter J.C."/>
            <person name="Tapia R."/>
            <person name="Han C."/>
            <person name="Land M."/>
            <person name="Hauser L."/>
            <person name="Markowitz V."/>
            <person name="Cheng J.-F."/>
            <person name="Hugenholtz P."/>
            <person name="Woyke T."/>
            <person name="Wu D."/>
            <person name="Spring S."/>
            <person name="Schroeder M."/>
            <person name="Brambilla E."/>
            <person name="Klenk H.-P."/>
            <person name="Eisen J.A."/>
        </authorList>
    </citation>
    <scope>NUCLEOTIDE SEQUENCE [LARGE SCALE GENOMIC DNA]</scope>
    <source>
        <strain evidence="1 2">DSM 5069</strain>
    </source>
</reference>